<dbReference type="EMBL" id="BLXT01001930">
    <property type="protein sequence ID" value="GFN89366.1"/>
    <property type="molecule type" value="Genomic_DNA"/>
</dbReference>
<name>A0AAV3Z473_9GAST</name>
<feature type="region of interest" description="Disordered" evidence="1">
    <location>
        <begin position="1"/>
        <end position="34"/>
    </location>
</feature>
<proteinExistence type="predicted"/>
<evidence type="ECO:0000313" key="3">
    <source>
        <dbReference type="Proteomes" id="UP000735302"/>
    </source>
</evidence>
<organism evidence="2 3">
    <name type="scientific">Plakobranchus ocellatus</name>
    <dbReference type="NCBI Taxonomy" id="259542"/>
    <lineage>
        <taxon>Eukaryota</taxon>
        <taxon>Metazoa</taxon>
        <taxon>Spiralia</taxon>
        <taxon>Lophotrochozoa</taxon>
        <taxon>Mollusca</taxon>
        <taxon>Gastropoda</taxon>
        <taxon>Heterobranchia</taxon>
        <taxon>Euthyneura</taxon>
        <taxon>Panpulmonata</taxon>
        <taxon>Sacoglossa</taxon>
        <taxon>Placobranchoidea</taxon>
        <taxon>Plakobranchidae</taxon>
        <taxon>Plakobranchus</taxon>
    </lineage>
</organism>
<evidence type="ECO:0000313" key="2">
    <source>
        <dbReference type="EMBL" id="GFN89366.1"/>
    </source>
</evidence>
<comment type="caution">
    <text evidence="2">The sequence shown here is derived from an EMBL/GenBank/DDBJ whole genome shotgun (WGS) entry which is preliminary data.</text>
</comment>
<gene>
    <name evidence="2" type="ORF">PoB_001587200</name>
</gene>
<reference evidence="2 3" key="1">
    <citation type="journal article" date="2021" name="Elife">
        <title>Chloroplast acquisition without the gene transfer in kleptoplastic sea slugs, Plakobranchus ocellatus.</title>
        <authorList>
            <person name="Maeda T."/>
            <person name="Takahashi S."/>
            <person name="Yoshida T."/>
            <person name="Shimamura S."/>
            <person name="Takaki Y."/>
            <person name="Nagai Y."/>
            <person name="Toyoda A."/>
            <person name="Suzuki Y."/>
            <person name="Arimoto A."/>
            <person name="Ishii H."/>
            <person name="Satoh N."/>
            <person name="Nishiyama T."/>
            <person name="Hasebe M."/>
            <person name="Maruyama T."/>
            <person name="Minagawa J."/>
            <person name="Obokata J."/>
            <person name="Shigenobu S."/>
        </authorList>
    </citation>
    <scope>NUCLEOTIDE SEQUENCE [LARGE SCALE GENOMIC DNA]</scope>
</reference>
<sequence length="163" mass="18293">MAQSARHGVIWRPKGRLPGHGSPNHGRSGRPDLAGRRFHDAVTDWEAVTGHTARQASGHTTVPVRARVAMSHLVKYDVQSDSACLLNVRDRSDSYTGRSKVSQLRLPEVVDQNNHGWLYRRELIPLHKQDLALISHEREMAKRRNGSMTKETGIGDASLYCMH</sequence>
<dbReference type="Proteomes" id="UP000735302">
    <property type="component" value="Unassembled WGS sequence"/>
</dbReference>
<accession>A0AAV3Z473</accession>
<dbReference type="AlphaFoldDB" id="A0AAV3Z473"/>
<keyword evidence="3" id="KW-1185">Reference proteome</keyword>
<protein>
    <submittedName>
        <fullName evidence="2">Uncharacterized protein</fullName>
    </submittedName>
</protein>
<evidence type="ECO:0000256" key="1">
    <source>
        <dbReference type="SAM" id="MobiDB-lite"/>
    </source>
</evidence>